<dbReference type="AlphaFoldDB" id="A0A4R5VWC2"/>
<gene>
    <name evidence="2" type="ORF">E2I14_15265</name>
</gene>
<keyword evidence="1" id="KW-0472">Membrane</keyword>
<dbReference type="Proteomes" id="UP000294829">
    <property type="component" value="Unassembled WGS sequence"/>
</dbReference>
<dbReference type="RefSeq" id="WP_133330072.1">
    <property type="nucleotide sequence ID" value="NZ_SMYL01000009.1"/>
</dbReference>
<evidence type="ECO:0000313" key="3">
    <source>
        <dbReference type="Proteomes" id="UP000294829"/>
    </source>
</evidence>
<organism evidence="2 3">
    <name type="scientific">Sapientia aquatica</name>
    <dbReference type="NCBI Taxonomy" id="1549640"/>
    <lineage>
        <taxon>Bacteria</taxon>
        <taxon>Pseudomonadati</taxon>
        <taxon>Pseudomonadota</taxon>
        <taxon>Betaproteobacteria</taxon>
        <taxon>Burkholderiales</taxon>
        <taxon>Oxalobacteraceae</taxon>
        <taxon>Sapientia</taxon>
    </lineage>
</organism>
<name>A0A4R5VWC2_9BURK</name>
<comment type="caution">
    <text evidence="2">The sequence shown here is derived from an EMBL/GenBank/DDBJ whole genome shotgun (WGS) entry which is preliminary data.</text>
</comment>
<feature type="transmembrane region" description="Helical" evidence="1">
    <location>
        <begin position="91"/>
        <end position="110"/>
    </location>
</feature>
<dbReference type="OrthoDB" id="5617695at2"/>
<keyword evidence="3" id="KW-1185">Reference proteome</keyword>
<reference evidence="2 3" key="1">
    <citation type="submission" date="2019-03" db="EMBL/GenBank/DDBJ databases">
        <title>Sapientia aquatica gen. nov., sp. nov., isolated from a crater lake.</title>
        <authorList>
            <person name="Felfoldi T."/>
            <person name="Szabo A."/>
            <person name="Toth E."/>
            <person name="Schumann P."/>
            <person name="Keki Z."/>
            <person name="Marialigeti K."/>
            <person name="Mathe I."/>
        </authorList>
    </citation>
    <scope>NUCLEOTIDE SEQUENCE [LARGE SCALE GENOMIC DNA]</scope>
    <source>
        <strain evidence="2 3">SA-152</strain>
    </source>
</reference>
<sequence>MQRTIEFHGEAAKKWGKTHTIDADTTFMAFRGLVNILGNDFREYVRQNKFRILKNKNSQIKKNALSEMQVHQELEDTKVLHVVPIIQGAGAVFRIIIGVILLVAACFGYGNPYTVSLGISLIMGGIAQLMAPHPSSGSNGASLTSYNFTGPANNTQQGGPVPLVYGKVGNCGGTIISIGLTYEKP</sequence>
<evidence type="ECO:0000256" key="1">
    <source>
        <dbReference type="SAM" id="Phobius"/>
    </source>
</evidence>
<accession>A0A4R5VWC2</accession>
<dbReference type="EMBL" id="SMYL01000009">
    <property type="protein sequence ID" value="TDK63558.1"/>
    <property type="molecule type" value="Genomic_DNA"/>
</dbReference>
<keyword evidence="1" id="KW-1133">Transmembrane helix</keyword>
<protein>
    <submittedName>
        <fullName evidence="2">Tail assembly protein</fullName>
    </submittedName>
</protein>
<keyword evidence="1" id="KW-0812">Transmembrane</keyword>
<evidence type="ECO:0000313" key="2">
    <source>
        <dbReference type="EMBL" id="TDK63558.1"/>
    </source>
</evidence>
<proteinExistence type="predicted"/>